<keyword evidence="2" id="KW-1185">Reference proteome</keyword>
<dbReference type="Proteomes" id="UP001145742">
    <property type="component" value="Unassembled WGS sequence"/>
</dbReference>
<name>A0ABQ9DY63_9PASS</name>
<comment type="caution">
    <text evidence="1">The sequence shown here is derived from an EMBL/GenBank/DDBJ whole genome shotgun (WGS) entry which is preliminary data.</text>
</comment>
<proteinExistence type="predicted"/>
<protein>
    <submittedName>
        <fullName evidence="1">Uncharacterized protein</fullName>
    </submittedName>
</protein>
<accession>A0ABQ9DY63</accession>
<reference evidence="1" key="1">
    <citation type="submission" date="2019-10" db="EMBL/GenBank/DDBJ databases">
        <authorList>
            <person name="Soares A.E.R."/>
            <person name="Aleixo A."/>
            <person name="Schneider P."/>
            <person name="Miyaki C.Y."/>
            <person name="Schneider M.P."/>
            <person name="Mello C."/>
            <person name="Vasconcelos A.T.R."/>
        </authorList>
    </citation>
    <scope>NUCLEOTIDE SEQUENCE</scope>
    <source>
        <tissue evidence="1">Muscle</tissue>
    </source>
</reference>
<sequence>MIRAFSLSIDDLVCIMTQTVNEATEPVAPNETYEAEDSNGLLNASRVQLGGKVIDSFAFVQTQVMEKVVAQSEALWAPKVLKESTKLFISSDETYHKIKSKLLSAIALTGVCNAV</sequence>
<evidence type="ECO:0000313" key="1">
    <source>
        <dbReference type="EMBL" id="KAJ7427166.1"/>
    </source>
</evidence>
<evidence type="ECO:0000313" key="2">
    <source>
        <dbReference type="Proteomes" id="UP001145742"/>
    </source>
</evidence>
<organism evidence="1 2">
    <name type="scientific">Willisornis vidua</name>
    <name type="common">Xingu scale-backed antbird</name>
    <dbReference type="NCBI Taxonomy" id="1566151"/>
    <lineage>
        <taxon>Eukaryota</taxon>
        <taxon>Metazoa</taxon>
        <taxon>Chordata</taxon>
        <taxon>Craniata</taxon>
        <taxon>Vertebrata</taxon>
        <taxon>Euteleostomi</taxon>
        <taxon>Archelosauria</taxon>
        <taxon>Archosauria</taxon>
        <taxon>Dinosauria</taxon>
        <taxon>Saurischia</taxon>
        <taxon>Theropoda</taxon>
        <taxon>Coelurosauria</taxon>
        <taxon>Aves</taxon>
        <taxon>Neognathae</taxon>
        <taxon>Neoaves</taxon>
        <taxon>Telluraves</taxon>
        <taxon>Australaves</taxon>
        <taxon>Passeriformes</taxon>
        <taxon>Thamnophilidae</taxon>
        <taxon>Willisornis</taxon>
    </lineage>
</organism>
<dbReference type="EMBL" id="WHWB01032043">
    <property type="protein sequence ID" value="KAJ7427166.1"/>
    <property type="molecule type" value="Genomic_DNA"/>
</dbReference>
<gene>
    <name evidence="1" type="ORF">WISP_09251</name>
</gene>